<dbReference type="HOGENOM" id="CLU_2686637_0_0_6"/>
<proteinExistence type="predicted"/>
<dbReference type="Gene3D" id="1.20.1220.20">
    <property type="entry name" value="Uncharcterised protein PF01724"/>
    <property type="match status" value="1"/>
</dbReference>
<dbReference type="EMBL" id="AP014633">
    <property type="protein sequence ID" value="BAP55251.1"/>
    <property type="molecule type" value="Genomic_DNA"/>
</dbReference>
<reference evidence="1 2" key="1">
    <citation type="journal article" date="2014" name="ISME J.">
        <title>Ecophysiology of Thioploca ingrica as revealed by the complete genome sequence supplemented with proteomic evidence.</title>
        <authorList>
            <person name="Kojima H."/>
            <person name="Ogura Y."/>
            <person name="Yamamoto N."/>
            <person name="Togashi T."/>
            <person name="Mori H."/>
            <person name="Watanabe T."/>
            <person name="Nemoto F."/>
            <person name="Kurokawa K."/>
            <person name="Hayashi T."/>
            <person name="Fukui M."/>
        </authorList>
    </citation>
    <scope>NUCLEOTIDE SEQUENCE [LARGE SCALE GENOMIC DNA]</scope>
</reference>
<dbReference type="OrthoDB" id="6196546at2"/>
<evidence type="ECO:0008006" key="3">
    <source>
        <dbReference type="Google" id="ProtNLM"/>
    </source>
</evidence>
<protein>
    <recommendedName>
        <fullName evidence="3">DUF29 domain-containing protein</fullName>
    </recommendedName>
</protein>
<dbReference type="PANTHER" id="PTHR34235:SF4">
    <property type="entry name" value="SLR0291 PROTEIN"/>
    <property type="match status" value="1"/>
</dbReference>
<accession>A0A090BUK2</accession>
<sequence length="74" mass="8549">MKIMYDQDFHAWTVENAKLLRAGHFAEIDVLHIAEELESMGARERREVNVGCVVNAPLTKKGFWCVTTHPTWLH</sequence>
<dbReference type="STRING" id="40754.THII_0954"/>
<evidence type="ECO:0000313" key="1">
    <source>
        <dbReference type="EMBL" id="BAP55251.1"/>
    </source>
</evidence>
<organism evidence="1 2">
    <name type="scientific">Thioploca ingrica</name>
    <dbReference type="NCBI Taxonomy" id="40754"/>
    <lineage>
        <taxon>Bacteria</taxon>
        <taxon>Pseudomonadati</taxon>
        <taxon>Pseudomonadota</taxon>
        <taxon>Gammaproteobacteria</taxon>
        <taxon>Thiotrichales</taxon>
        <taxon>Thiotrichaceae</taxon>
        <taxon>Thioploca</taxon>
    </lineage>
</organism>
<evidence type="ECO:0000313" key="2">
    <source>
        <dbReference type="Proteomes" id="UP000031623"/>
    </source>
</evidence>
<dbReference type="AlphaFoldDB" id="A0A090BUK2"/>
<dbReference type="Proteomes" id="UP000031623">
    <property type="component" value="Chromosome"/>
</dbReference>
<keyword evidence="2" id="KW-1185">Reference proteome</keyword>
<dbReference type="Pfam" id="PF01724">
    <property type="entry name" value="DUF29"/>
    <property type="match status" value="1"/>
</dbReference>
<dbReference type="PANTHER" id="PTHR34235">
    <property type="entry name" value="SLR1203 PROTEIN-RELATED"/>
    <property type="match status" value="1"/>
</dbReference>
<gene>
    <name evidence="1" type="ORF">THII_0954</name>
</gene>
<name>A0A090BUK2_9GAMM</name>
<dbReference type="InterPro" id="IPR002636">
    <property type="entry name" value="DUF29"/>
</dbReference>
<dbReference type="KEGG" id="tig:THII_0954"/>